<accession>A0A370GHG5</accession>
<dbReference type="NCBIfam" id="NF010193">
    <property type="entry name" value="PRK13672.1"/>
    <property type="match status" value="1"/>
</dbReference>
<dbReference type="Pfam" id="PF06855">
    <property type="entry name" value="YozE_SAM_like"/>
    <property type="match status" value="1"/>
</dbReference>
<dbReference type="AlphaFoldDB" id="A0A370GHG5"/>
<dbReference type="HAMAP" id="MF_01538">
    <property type="entry name" value="UPF0346"/>
    <property type="match status" value="1"/>
</dbReference>
<name>A0A370GHG5_9BACI</name>
<comment type="similarity">
    <text evidence="1">Belongs to the UPF0346 family.</text>
</comment>
<dbReference type="InterPro" id="IPR010673">
    <property type="entry name" value="UPF0346"/>
</dbReference>
<dbReference type="InterPro" id="IPR036806">
    <property type="entry name" value="YozE_SAM-like_sf"/>
</dbReference>
<dbReference type="PIRSF" id="PIRSF037262">
    <property type="entry name" value="UCP037262"/>
    <property type="match status" value="1"/>
</dbReference>
<proteinExistence type="inferred from homology"/>
<dbReference type="Gene3D" id="1.10.150.260">
    <property type="entry name" value="YozE SAM-like"/>
    <property type="match status" value="1"/>
</dbReference>
<keyword evidence="4" id="KW-1185">Reference proteome</keyword>
<evidence type="ECO:0000259" key="2">
    <source>
        <dbReference type="Pfam" id="PF06855"/>
    </source>
</evidence>
<dbReference type="Proteomes" id="UP000255326">
    <property type="component" value="Unassembled WGS sequence"/>
</dbReference>
<evidence type="ECO:0000256" key="1">
    <source>
        <dbReference type="HAMAP-Rule" id="MF_01538"/>
    </source>
</evidence>
<organism evidence="3 4">
    <name type="scientific">Falsibacillus pallidus</name>
    <dbReference type="NCBI Taxonomy" id="493781"/>
    <lineage>
        <taxon>Bacteria</taxon>
        <taxon>Bacillati</taxon>
        <taxon>Bacillota</taxon>
        <taxon>Bacilli</taxon>
        <taxon>Bacillales</taxon>
        <taxon>Bacillaceae</taxon>
        <taxon>Falsibacillus</taxon>
    </lineage>
</organism>
<comment type="caution">
    <text evidence="3">The sequence shown here is derived from an EMBL/GenBank/DDBJ whole genome shotgun (WGS) entry which is preliminary data.</text>
</comment>
<dbReference type="RefSeq" id="WP_114745406.1">
    <property type="nucleotide sequence ID" value="NZ_CP158866.1"/>
</dbReference>
<gene>
    <name evidence="3" type="ORF">DFR59_104148</name>
</gene>
<reference evidence="3 4" key="1">
    <citation type="submission" date="2018-07" db="EMBL/GenBank/DDBJ databases">
        <title>Genomic Encyclopedia of Type Strains, Phase IV (KMG-IV): sequencing the most valuable type-strain genomes for metagenomic binning, comparative biology and taxonomic classification.</title>
        <authorList>
            <person name="Goeker M."/>
        </authorList>
    </citation>
    <scope>NUCLEOTIDE SEQUENCE [LARGE SCALE GENOMIC DNA]</scope>
    <source>
        <strain evidence="3 4">DSM 25281</strain>
    </source>
</reference>
<protein>
    <recommendedName>
        <fullName evidence="1">UPF0346 protein DFR59_104148</fullName>
    </recommendedName>
</protein>
<dbReference type="SUPFAM" id="SSF140652">
    <property type="entry name" value="YozE-like"/>
    <property type="match status" value="1"/>
</dbReference>
<evidence type="ECO:0000313" key="3">
    <source>
        <dbReference type="EMBL" id="RDI43097.1"/>
    </source>
</evidence>
<evidence type="ECO:0000313" key="4">
    <source>
        <dbReference type="Proteomes" id="UP000255326"/>
    </source>
</evidence>
<feature type="domain" description="YozE SAM-like" evidence="2">
    <location>
        <begin position="4"/>
        <end position="69"/>
    </location>
</feature>
<dbReference type="EMBL" id="QQAY01000004">
    <property type="protein sequence ID" value="RDI43097.1"/>
    <property type="molecule type" value="Genomic_DNA"/>
</dbReference>
<dbReference type="InterPro" id="IPR023089">
    <property type="entry name" value="YozE_SAM-like"/>
</dbReference>
<dbReference type="OrthoDB" id="2242851at2"/>
<sequence length="73" mass="8657">MNKSFYHFLLKYRHPEPKDDISVFANDAYDDHAFPKGSKDYHELSGYLELNGQYLKSMSIFDEAWELYILSES</sequence>